<reference evidence="1" key="1">
    <citation type="submission" date="2020-03" db="EMBL/GenBank/DDBJ databases">
        <authorList>
            <person name="Weist P."/>
        </authorList>
    </citation>
    <scope>NUCLEOTIDE SEQUENCE</scope>
</reference>
<name>A0A9N7UY03_PLEPL</name>
<accession>A0A9N7UY03</accession>
<dbReference type="Proteomes" id="UP001153269">
    <property type="component" value="Unassembled WGS sequence"/>
</dbReference>
<protein>
    <submittedName>
        <fullName evidence="1">Uncharacterized protein</fullName>
    </submittedName>
</protein>
<keyword evidence="2" id="KW-1185">Reference proteome</keyword>
<gene>
    <name evidence="1" type="ORF">PLEPLA_LOCUS26942</name>
</gene>
<dbReference type="AlphaFoldDB" id="A0A9N7UY03"/>
<sequence length="102" mass="11123">MYLIYPPHNLSASSLICPVALVPSSHTDTLLAPDCIISDVKAVRQRIQNSRETPASAVLGCAITDMRHAALADRGVLPAWQASFWSSQECSTQRVLERSRSS</sequence>
<evidence type="ECO:0000313" key="2">
    <source>
        <dbReference type="Proteomes" id="UP001153269"/>
    </source>
</evidence>
<evidence type="ECO:0000313" key="1">
    <source>
        <dbReference type="EMBL" id="CAB1439106.1"/>
    </source>
</evidence>
<comment type="caution">
    <text evidence="1">The sequence shown here is derived from an EMBL/GenBank/DDBJ whole genome shotgun (WGS) entry which is preliminary data.</text>
</comment>
<organism evidence="1 2">
    <name type="scientific">Pleuronectes platessa</name>
    <name type="common">European plaice</name>
    <dbReference type="NCBI Taxonomy" id="8262"/>
    <lineage>
        <taxon>Eukaryota</taxon>
        <taxon>Metazoa</taxon>
        <taxon>Chordata</taxon>
        <taxon>Craniata</taxon>
        <taxon>Vertebrata</taxon>
        <taxon>Euteleostomi</taxon>
        <taxon>Actinopterygii</taxon>
        <taxon>Neopterygii</taxon>
        <taxon>Teleostei</taxon>
        <taxon>Neoteleostei</taxon>
        <taxon>Acanthomorphata</taxon>
        <taxon>Carangaria</taxon>
        <taxon>Pleuronectiformes</taxon>
        <taxon>Pleuronectoidei</taxon>
        <taxon>Pleuronectidae</taxon>
        <taxon>Pleuronectes</taxon>
    </lineage>
</organism>
<proteinExistence type="predicted"/>
<dbReference type="EMBL" id="CADEAL010002230">
    <property type="protein sequence ID" value="CAB1439106.1"/>
    <property type="molecule type" value="Genomic_DNA"/>
</dbReference>